<dbReference type="Gene3D" id="3.30.530.20">
    <property type="match status" value="1"/>
</dbReference>
<dbReference type="InterPro" id="IPR023393">
    <property type="entry name" value="START-like_dom_sf"/>
</dbReference>
<name>A0A3A8NSX1_9BACT</name>
<proteinExistence type="predicted"/>
<sequence>MLGARPRNRALRAALVVASLAPWGWRLARPWLLNWGAGSEEITRALPGDGLVPNPVAVNTRAITIDARPEDVWPWLVQIGYRRAGWYSYDVLERAAGAGEFVEGHSADHIHPRLQALAVGDIIPMSRWTGMQVAELVPARALVLRSVMDDETPTWGVTTWAFVLEPLGEGRTRLLVRGRTGGDPRRWGERVFGQLIEFPHFVMERKMLLGVKARAERMERFGETTATA</sequence>
<dbReference type="SUPFAM" id="SSF55961">
    <property type="entry name" value="Bet v1-like"/>
    <property type="match status" value="1"/>
</dbReference>
<organism evidence="1 2">
    <name type="scientific">Corallococcus sicarius</name>
    <dbReference type="NCBI Taxonomy" id="2316726"/>
    <lineage>
        <taxon>Bacteria</taxon>
        <taxon>Pseudomonadati</taxon>
        <taxon>Myxococcota</taxon>
        <taxon>Myxococcia</taxon>
        <taxon>Myxococcales</taxon>
        <taxon>Cystobacterineae</taxon>
        <taxon>Myxococcaceae</taxon>
        <taxon>Corallococcus</taxon>
    </lineage>
</organism>
<keyword evidence="2" id="KW-1185">Reference proteome</keyword>
<evidence type="ECO:0000313" key="2">
    <source>
        <dbReference type="Proteomes" id="UP000273405"/>
    </source>
</evidence>
<accession>A0A3A8NSX1</accession>
<reference evidence="2" key="1">
    <citation type="submission" date="2018-09" db="EMBL/GenBank/DDBJ databases">
        <authorList>
            <person name="Livingstone P.G."/>
            <person name="Whitworth D.E."/>
        </authorList>
    </citation>
    <scope>NUCLEOTIDE SEQUENCE [LARGE SCALE GENOMIC DNA]</scope>
    <source>
        <strain evidence="2">CA040B</strain>
    </source>
</reference>
<dbReference type="Proteomes" id="UP000273405">
    <property type="component" value="Unassembled WGS sequence"/>
</dbReference>
<dbReference type="EMBL" id="RAWG01000010">
    <property type="protein sequence ID" value="RKH47497.1"/>
    <property type="molecule type" value="Genomic_DNA"/>
</dbReference>
<dbReference type="AlphaFoldDB" id="A0A3A8NSX1"/>
<evidence type="ECO:0008006" key="3">
    <source>
        <dbReference type="Google" id="ProtNLM"/>
    </source>
</evidence>
<dbReference type="OrthoDB" id="3255669at2"/>
<evidence type="ECO:0000313" key="1">
    <source>
        <dbReference type="EMBL" id="RKH47497.1"/>
    </source>
</evidence>
<protein>
    <recommendedName>
        <fullName evidence="3">SRPBCC family protein</fullName>
    </recommendedName>
</protein>
<comment type="caution">
    <text evidence="1">The sequence shown here is derived from an EMBL/GenBank/DDBJ whole genome shotgun (WGS) entry which is preliminary data.</text>
</comment>
<gene>
    <name evidence="1" type="ORF">D7X12_02690</name>
</gene>